<dbReference type="RefSeq" id="WP_146526058.1">
    <property type="nucleotide sequence ID" value="NZ_SJPV01000003.1"/>
</dbReference>
<protein>
    <submittedName>
        <fullName evidence="1">Uncharacterized protein</fullName>
    </submittedName>
</protein>
<dbReference type="EMBL" id="SJPV01000003">
    <property type="protein sequence ID" value="TWU39312.1"/>
    <property type="molecule type" value="Genomic_DNA"/>
</dbReference>
<reference evidence="1 2" key="1">
    <citation type="submission" date="2019-02" db="EMBL/GenBank/DDBJ databases">
        <title>Deep-cultivation of Planctomycetes and their phenomic and genomic characterization uncovers novel biology.</title>
        <authorList>
            <person name="Wiegand S."/>
            <person name="Jogler M."/>
            <person name="Boedeker C."/>
            <person name="Pinto D."/>
            <person name="Vollmers J."/>
            <person name="Rivas-Marin E."/>
            <person name="Kohn T."/>
            <person name="Peeters S.H."/>
            <person name="Heuer A."/>
            <person name="Rast P."/>
            <person name="Oberbeckmann S."/>
            <person name="Bunk B."/>
            <person name="Jeske O."/>
            <person name="Meyerdierks A."/>
            <person name="Storesund J.E."/>
            <person name="Kallscheuer N."/>
            <person name="Luecker S."/>
            <person name="Lage O.M."/>
            <person name="Pohl T."/>
            <person name="Merkel B.J."/>
            <person name="Hornburger P."/>
            <person name="Mueller R.-W."/>
            <person name="Bruemmer F."/>
            <person name="Labrenz M."/>
            <person name="Spormann A.M."/>
            <person name="Op Den Camp H."/>
            <person name="Overmann J."/>
            <person name="Amann R."/>
            <person name="Jetten M.S.M."/>
            <person name="Mascher T."/>
            <person name="Medema M.H."/>
            <person name="Devos D.P."/>
            <person name="Kaster A.-K."/>
            <person name="Ovreas L."/>
            <person name="Rohde M."/>
            <person name="Galperin M.Y."/>
            <person name="Jogler C."/>
        </authorList>
    </citation>
    <scope>NUCLEOTIDE SEQUENCE [LARGE SCALE GENOMIC DNA]</scope>
    <source>
        <strain evidence="1 2">Poly41</strain>
    </source>
</reference>
<gene>
    <name evidence="1" type="ORF">Poly41_21360</name>
</gene>
<accession>A0A5C6DRM3</accession>
<comment type="caution">
    <text evidence="1">The sequence shown here is derived from an EMBL/GenBank/DDBJ whole genome shotgun (WGS) entry which is preliminary data.</text>
</comment>
<proteinExistence type="predicted"/>
<dbReference type="Proteomes" id="UP000319143">
    <property type="component" value="Unassembled WGS sequence"/>
</dbReference>
<keyword evidence="2" id="KW-1185">Reference proteome</keyword>
<organism evidence="1 2">
    <name type="scientific">Novipirellula artificiosorum</name>
    <dbReference type="NCBI Taxonomy" id="2528016"/>
    <lineage>
        <taxon>Bacteria</taxon>
        <taxon>Pseudomonadati</taxon>
        <taxon>Planctomycetota</taxon>
        <taxon>Planctomycetia</taxon>
        <taxon>Pirellulales</taxon>
        <taxon>Pirellulaceae</taxon>
        <taxon>Novipirellula</taxon>
    </lineage>
</organism>
<evidence type="ECO:0000313" key="2">
    <source>
        <dbReference type="Proteomes" id="UP000319143"/>
    </source>
</evidence>
<sequence>MSFEVLDTETADVDLVTGATVLTYTATEPRVCSVSIRLGNGVKDLDGSGGDFEVTIFIDGNAWLGGPDVQELGSEPRALLQTQSFVVLAGEEVTVQIKSPNVADTDVAVAVSLVSEESASVLDVTAARNDVIAHGDITWLTPIYDDSSVLEAIGSIDAKLVGRVVTSQPVVGDGEISSPVIIGDDYLSRHARHFRWSVTPPPNVAVGDASCQFGARHQSLGDSFLVEGTVSEEADQWMLAFDLPRVETDGMRSGQYDWSVQLKDEQGSEITTIRGKLEMRSKQT</sequence>
<name>A0A5C6DRM3_9BACT</name>
<evidence type="ECO:0000313" key="1">
    <source>
        <dbReference type="EMBL" id="TWU39312.1"/>
    </source>
</evidence>
<dbReference type="AlphaFoldDB" id="A0A5C6DRM3"/>